<name>A0A8J5IGN0_9STRA</name>
<dbReference type="Proteomes" id="UP000709295">
    <property type="component" value="Unassembled WGS sequence"/>
</dbReference>
<accession>A0A8J5IGN0</accession>
<gene>
    <name evidence="1" type="ORF">JG688_00013969</name>
</gene>
<dbReference type="EMBL" id="JAENGY010001256">
    <property type="protein sequence ID" value="KAG6950884.1"/>
    <property type="molecule type" value="Genomic_DNA"/>
</dbReference>
<proteinExistence type="predicted"/>
<organism evidence="1 2">
    <name type="scientific">Phytophthora aleatoria</name>
    <dbReference type="NCBI Taxonomy" id="2496075"/>
    <lineage>
        <taxon>Eukaryota</taxon>
        <taxon>Sar</taxon>
        <taxon>Stramenopiles</taxon>
        <taxon>Oomycota</taxon>
        <taxon>Peronosporomycetes</taxon>
        <taxon>Peronosporales</taxon>
        <taxon>Peronosporaceae</taxon>
        <taxon>Phytophthora</taxon>
    </lineage>
</organism>
<comment type="caution">
    <text evidence="1">The sequence shown here is derived from an EMBL/GenBank/DDBJ whole genome shotgun (WGS) entry which is preliminary data.</text>
</comment>
<evidence type="ECO:0000313" key="1">
    <source>
        <dbReference type="EMBL" id="KAG6950884.1"/>
    </source>
</evidence>
<dbReference type="AlphaFoldDB" id="A0A8J5IGN0"/>
<protein>
    <submittedName>
        <fullName evidence="1">Uncharacterized protein</fullName>
    </submittedName>
</protein>
<evidence type="ECO:0000313" key="2">
    <source>
        <dbReference type="Proteomes" id="UP000709295"/>
    </source>
</evidence>
<sequence>MATNLVQLHVTSSGNTPFSADEIREIKSHGGQFLPLTKETNESGPTKCYGWISGT</sequence>
<reference evidence="1" key="1">
    <citation type="submission" date="2021-01" db="EMBL/GenBank/DDBJ databases">
        <title>Phytophthora aleatoria, a newly-described species from Pinus radiata is distinct from Phytophthora cactorum isolates based on comparative genomics.</title>
        <authorList>
            <person name="Mcdougal R."/>
            <person name="Panda P."/>
            <person name="Williams N."/>
            <person name="Studholme D.J."/>
        </authorList>
    </citation>
    <scope>NUCLEOTIDE SEQUENCE</scope>
    <source>
        <strain evidence="1">NZFS 4037</strain>
    </source>
</reference>
<keyword evidence="2" id="KW-1185">Reference proteome</keyword>